<proteinExistence type="predicted"/>
<dbReference type="InterPro" id="IPR052338">
    <property type="entry name" value="Transposase_5"/>
</dbReference>
<dbReference type="InterPro" id="IPR036397">
    <property type="entry name" value="RNaseH_sf"/>
</dbReference>
<dbReference type="Pfam" id="PF13358">
    <property type="entry name" value="DDE_3"/>
    <property type="match status" value="1"/>
</dbReference>
<dbReference type="AlphaFoldDB" id="A0A813XD90"/>
<feature type="domain" description="Tc1-like transposase DDE" evidence="1">
    <location>
        <begin position="153"/>
        <end position="298"/>
    </location>
</feature>
<dbReference type="Proteomes" id="UP000663879">
    <property type="component" value="Unassembled WGS sequence"/>
</dbReference>
<dbReference type="InterPro" id="IPR038717">
    <property type="entry name" value="Tc1-like_DDE_dom"/>
</dbReference>
<dbReference type="PANTHER" id="PTHR23022:SF135">
    <property type="entry name" value="SI:DKEY-77F5.3"/>
    <property type="match status" value="1"/>
</dbReference>
<gene>
    <name evidence="2" type="ORF">OXX778_LOCUS9711</name>
</gene>
<dbReference type="Gene3D" id="3.30.420.10">
    <property type="entry name" value="Ribonuclease H-like superfamily/Ribonuclease H"/>
    <property type="match status" value="1"/>
</dbReference>
<name>A0A813XD90_9BILA</name>
<dbReference type="EMBL" id="CAJNOC010001457">
    <property type="protein sequence ID" value="CAF0866537.1"/>
    <property type="molecule type" value="Genomic_DNA"/>
</dbReference>
<reference evidence="2" key="1">
    <citation type="submission" date="2021-02" db="EMBL/GenBank/DDBJ databases">
        <authorList>
            <person name="Nowell W R."/>
        </authorList>
    </citation>
    <scope>NUCLEOTIDE SEQUENCE</scope>
    <source>
        <strain evidence="2">Ploen Becks lab</strain>
    </source>
</reference>
<dbReference type="OrthoDB" id="6021633at2759"/>
<dbReference type="PANTHER" id="PTHR23022">
    <property type="entry name" value="TRANSPOSABLE ELEMENT-RELATED"/>
    <property type="match status" value="1"/>
</dbReference>
<keyword evidence="3" id="KW-1185">Reference proteome</keyword>
<evidence type="ECO:0000259" key="1">
    <source>
        <dbReference type="Pfam" id="PF13358"/>
    </source>
</evidence>
<protein>
    <recommendedName>
        <fullName evidence="1">Tc1-like transposase DDE domain-containing protein</fullName>
    </recommendedName>
</protein>
<sequence>MRLSLAKKTELVQLYSSMVKPQRHLFRNLSILAAERGIIISEKSSKKIINYWLDTGLLFKKRTTLNGQKHCRVTIRQLKSVDRAIERNREVTSKFLKRRFGLAASERTVRRYINLLGWRYRKTKYCQAVTIKNRIERLFFCYMCTFTNDHFDDVIFIDETTIEVKYYSRQRWYKSYEGVPTRQRVGLYKHNAKIHVLAGISRKGATRPALFTGKLTSITFQALFDEYILPFIANNYPDNHRLYMDNDPKHSSFSTYRYFRRNFINHFPSPPQSPDLNPIEMIWNDLKYYLETFYKPSTINDLVYGINRFWDRKVNIDLCNSKINKLFSVVDRIVEFNGEASEF</sequence>
<evidence type="ECO:0000313" key="3">
    <source>
        <dbReference type="Proteomes" id="UP000663879"/>
    </source>
</evidence>
<dbReference type="GO" id="GO:0003676">
    <property type="term" value="F:nucleic acid binding"/>
    <property type="evidence" value="ECO:0007669"/>
    <property type="project" value="InterPro"/>
</dbReference>
<evidence type="ECO:0000313" key="2">
    <source>
        <dbReference type="EMBL" id="CAF0866537.1"/>
    </source>
</evidence>
<comment type="caution">
    <text evidence="2">The sequence shown here is derived from an EMBL/GenBank/DDBJ whole genome shotgun (WGS) entry which is preliminary data.</text>
</comment>
<accession>A0A813XD90</accession>
<organism evidence="2 3">
    <name type="scientific">Brachionus calyciflorus</name>
    <dbReference type="NCBI Taxonomy" id="104777"/>
    <lineage>
        <taxon>Eukaryota</taxon>
        <taxon>Metazoa</taxon>
        <taxon>Spiralia</taxon>
        <taxon>Gnathifera</taxon>
        <taxon>Rotifera</taxon>
        <taxon>Eurotatoria</taxon>
        <taxon>Monogononta</taxon>
        <taxon>Pseudotrocha</taxon>
        <taxon>Ploima</taxon>
        <taxon>Brachionidae</taxon>
        <taxon>Brachionus</taxon>
    </lineage>
</organism>